<evidence type="ECO:0008006" key="3">
    <source>
        <dbReference type="Google" id="ProtNLM"/>
    </source>
</evidence>
<evidence type="ECO:0000313" key="1">
    <source>
        <dbReference type="EMBL" id="SCB55828.1"/>
    </source>
</evidence>
<name>A0A1C3XUA1_9BRAD</name>
<dbReference type="Proteomes" id="UP000199184">
    <property type="component" value="Unassembled WGS sequence"/>
</dbReference>
<gene>
    <name evidence="1" type="ORF">GA0061098_10569</name>
</gene>
<keyword evidence="2" id="KW-1185">Reference proteome</keyword>
<protein>
    <recommendedName>
        <fullName evidence="3">Transposase</fullName>
    </recommendedName>
</protein>
<evidence type="ECO:0000313" key="2">
    <source>
        <dbReference type="Proteomes" id="UP000199184"/>
    </source>
</evidence>
<sequence>MKHYVGLDVSQKETSVCVVDEVGQVLFEEKGQVRPRGALGTASQASSTCQAHWF</sequence>
<dbReference type="EMBL" id="FMAI01000056">
    <property type="protein sequence ID" value="SCB55828.1"/>
    <property type="molecule type" value="Genomic_DNA"/>
</dbReference>
<reference evidence="2" key="1">
    <citation type="submission" date="2016-08" db="EMBL/GenBank/DDBJ databases">
        <authorList>
            <person name="Varghese N."/>
            <person name="Submissions Spin"/>
        </authorList>
    </citation>
    <scope>NUCLEOTIDE SEQUENCE [LARGE SCALE GENOMIC DNA]</scope>
    <source>
        <strain evidence="2">ERR11</strain>
    </source>
</reference>
<dbReference type="AlphaFoldDB" id="A0A1C3XUA1"/>
<organism evidence="1 2">
    <name type="scientific">Bradyrhizobium shewense</name>
    <dbReference type="NCBI Taxonomy" id="1761772"/>
    <lineage>
        <taxon>Bacteria</taxon>
        <taxon>Pseudomonadati</taxon>
        <taxon>Pseudomonadota</taxon>
        <taxon>Alphaproteobacteria</taxon>
        <taxon>Hyphomicrobiales</taxon>
        <taxon>Nitrobacteraceae</taxon>
        <taxon>Bradyrhizobium</taxon>
    </lineage>
</organism>
<proteinExistence type="predicted"/>
<accession>A0A1C3XUA1</accession>